<dbReference type="GeneID" id="15803389"/>
<dbReference type="InterPro" id="IPR038511">
    <property type="entry name" value="TAP42/TAP46-like_sf"/>
</dbReference>
<accession>L0AZ35</accession>
<protein>
    <submittedName>
        <fullName evidence="2">Uncharacterized protein</fullName>
    </submittedName>
</protein>
<feature type="compositionally biased region" description="Basic and acidic residues" evidence="1">
    <location>
        <begin position="385"/>
        <end position="398"/>
    </location>
</feature>
<dbReference type="GO" id="GO:0005829">
    <property type="term" value="C:cytosol"/>
    <property type="evidence" value="ECO:0007669"/>
    <property type="project" value="TreeGrafter"/>
</dbReference>
<dbReference type="STRING" id="1537102.L0AZ35"/>
<evidence type="ECO:0000256" key="1">
    <source>
        <dbReference type="SAM" id="MobiDB-lite"/>
    </source>
</evidence>
<dbReference type="InterPro" id="IPR007304">
    <property type="entry name" value="TAP46-like"/>
</dbReference>
<proteinExistence type="predicted"/>
<dbReference type="VEuPathDB" id="PiroplasmaDB:BEWA_033580"/>
<reference evidence="2 3" key="1">
    <citation type="journal article" date="2012" name="BMC Genomics">
        <title>Comparative genomic analysis and phylogenetic position of Theileria equi.</title>
        <authorList>
            <person name="Kappmeyer L.S."/>
            <person name="Thiagarajan M."/>
            <person name="Herndon D.R."/>
            <person name="Ramsay J.D."/>
            <person name="Caler E."/>
            <person name="Djikeng A."/>
            <person name="Gillespie J.J."/>
            <person name="Lau A.O."/>
            <person name="Roalson E.H."/>
            <person name="Silva J.C."/>
            <person name="Silva M.G."/>
            <person name="Suarez C.E."/>
            <person name="Ueti M.W."/>
            <person name="Nene V.M."/>
            <person name="Mealey R.H."/>
            <person name="Knowles D.P."/>
            <person name="Brayton K.A."/>
        </authorList>
    </citation>
    <scope>NUCLEOTIDE SEQUENCE [LARGE SCALE GENOMIC DNA]</scope>
    <source>
        <strain evidence="2 3">WA</strain>
    </source>
</reference>
<dbReference type="EMBL" id="CP001669">
    <property type="protein sequence ID" value="AFZ80503.1"/>
    <property type="molecule type" value="Genomic_DNA"/>
</dbReference>
<organism evidence="2 3">
    <name type="scientific">Theileria equi strain WA</name>
    <dbReference type="NCBI Taxonomy" id="1537102"/>
    <lineage>
        <taxon>Eukaryota</taxon>
        <taxon>Sar</taxon>
        <taxon>Alveolata</taxon>
        <taxon>Apicomplexa</taxon>
        <taxon>Aconoidasida</taxon>
        <taxon>Piroplasmida</taxon>
        <taxon>Theileriidae</taxon>
        <taxon>Theileria</taxon>
    </lineage>
</organism>
<dbReference type="KEGG" id="beq:BEWA_033580"/>
<dbReference type="PANTHER" id="PTHR10933:SF9">
    <property type="entry name" value="IMMUNOGLOBULIN-BINDING PROTEIN 1"/>
    <property type="match status" value="1"/>
</dbReference>
<feature type="region of interest" description="Disordered" evidence="1">
    <location>
        <begin position="369"/>
        <end position="408"/>
    </location>
</feature>
<sequence>MEQRPTTSDTYLMDRLFVRAFSEYWKLLFDDGDLSQYKTIEPELQDVYTIGIHYKASHTGFYNKDDAHSIYPKDIEHVREKDTFHNSLLTKIEDERFKKLRITAELQEAFELLAICCESLNLISPNELIDDIHTENIKYLMLPYLISHVLMEKPDINNRFFVLRRVQVYLNQFINKFSRLEIAGSKGSNTEYTEKRQYGTGTERSEKIQRAIYERDLLKSIKTILASFSSVDEFFENATSHITDKEETVRAILIDFLKLFHLYSINHLESIKMELPFTEMREKNKITPHTHETEDNKTKPWFLHIDANSKIDPSVIQILYKHMVFLPGHNLPTISLDECARIEMEMDVKTIGKDEVCIKRKESGESLIDKAEVNDSDDESVCTEDEAKWSDWKDDHPKGSGNKLANIG</sequence>
<dbReference type="Proteomes" id="UP000031512">
    <property type="component" value="Chromosome 1"/>
</dbReference>
<dbReference type="PANTHER" id="PTHR10933">
    <property type="entry name" value="IMMUNOGLOBULIN-BINDING PROTEIN 1"/>
    <property type="match status" value="1"/>
</dbReference>
<dbReference type="GO" id="GO:0009966">
    <property type="term" value="P:regulation of signal transduction"/>
    <property type="evidence" value="ECO:0007669"/>
    <property type="project" value="InterPro"/>
</dbReference>
<dbReference type="Pfam" id="PF04177">
    <property type="entry name" value="TAP42"/>
    <property type="match status" value="1"/>
</dbReference>
<dbReference type="eggNOG" id="KOG2830">
    <property type="taxonomic scope" value="Eukaryota"/>
</dbReference>
<name>L0AZ35_THEEQ</name>
<dbReference type="GO" id="GO:0051721">
    <property type="term" value="F:protein phosphatase 2A binding"/>
    <property type="evidence" value="ECO:0007669"/>
    <property type="project" value="TreeGrafter"/>
</dbReference>
<dbReference type="RefSeq" id="XP_004830169.1">
    <property type="nucleotide sequence ID" value="XM_004830112.1"/>
</dbReference>
<evidence type="ECO:0000313" key="2">
    <source>
        <dbReference type="EMBL" id="AFZ80503.1"/>
    </source>
</evidence>
<dbReference type="OrthoDB" id="10261753at2759"/>
<dbReference type="GO" id="GO:0035303">
    <property type="term" value="P:regulation of dephosphorylation"/>
    <property type="evidence" value="ECO:0007669"/>
    <property type="project" value="TreeGrafter"/>
</dbReference>
<keyword evidence="3" id="KW-1185">Reference proteome</keyword>
<feature type="compositionally biased region" description="Acidic residues" evidence="1">
    <location>
        <begin position="374"/>
        <end position="384"/>
    </location>
</feature>
<gene>
    <name evidence="2" type="ORF">BEWA_033580</name>
</gene>
<evidence type="ECO:0000313" key="3">
    <source>
        <dbReference type="Proteomes" id="UP000031512"/>
    </source>
</evidence>
<dbReference type="AlphaFoldDB" id="L0AZ35"/>
<dbReference type="Gene3D" id="1.25.40.540">
    <property type="entry name" value="TAP42-like family"/>
    <property type="match status" value="1"/>
</dbReference>